<proteinExistence type="predicted"/>
<dbReference type="PANTHER" id="PTHR43071:SF2">
    <property type="entry name" value="2-AMINO-4-HYDROXY-6-HYDROXYMETHYLDIHYDROPTERIDINE PYROPHOSPHOKINASE"/>
    <property type="match status" value="1"/>
</dbReference>
<evidence type="ECO:0000256" key="6">
    <source>
        <dbReference type="ARBA" id="ARBA00022840"/>
    </source>
</evidence>
<evidence type="ECO:0000313" key="10">
    <source>
        <dbReference type="Proteomes" id="UP000654004"/>
    </source>
</evidence>
<evidence type="ECO:0000256" key="1">
    <source>
        <dbReference type="ARBA" id="ARBA00005051"/>
    </source>
</evidence>
<keyword evidence="5" id="KW-0418">Kinase</keyword>
<dbReference type="Gene3D" id="3.30.70.560">
    <property type="entry name" value="7,8-Dihydro-6-hydroxymethylpterin-pyrophosphokinase HPPK"/>
    <property type="match status" value="1"/>
</dbReference>
<name>A0ABQ2QN52_9GAMM</name>
<gene>
    <name evidence="9" type="ORF">GCM10009410_19310</name>
</gene>
<evidence type="ECO:0000256" key="5">
    <source>
        <dbReference type="ARBA" id="ARBA00022777"/>
    </source>
</evidence>
<evidence type="ECO:0000256" key="7">
    <source>
        <dbReference type="ARBA" id="ARBA00022909"/>
    </source>
</evidence>
<keyword evidence="6" id="KW-0067">ATP-binding</keyword>
<dbReference type="NCBIfam" id="TIGR01498">
    <property type="entry name" value="folK"/>
    <property type="match status" value="1"/>
</dbReference>
<dbReference type="InterPro" id="IPR035907">
    <property type="entry name" value="Hppk_sf"/>
</dbReference>
<dbReference type="SUPFAM" id="SSF55083">
    <property type="entry name" value="6-hydroxymethyl-7,8-dihydropterin pyrophosphokinase, HPPK"/>
    <property type="match status" value="1"/>
</dbReference>
<organism evidence="9 10">
    <name type="scientific">Shewanella ulleungensis</name>
    <dbReference type="NCBI Taxonomy" id="2282699"/>
    <lineage>
        <taxon>Bacteria</taxon>
        <taxon>Pseudomonadati</taxon>
        <taxon>Pseudomonadota</taxon>
        <taxon>Gammaproteobacteria</taxon>
        <taxon>Alteromonadales</taxon>
        <taxon>Shewanellaceae</taxon>
        <taxon>Shewanella</taxon>
    </lineage>
</organism>
<protein>
    <recommendedName>
        <fullName evidence="2">2-amino-4-hydroxy-6-hydroxymethyldihydropteridine diphosphokinase</fullName>
        <ecNumber evidence="2">2.7.6.3</ecNumber>
    </recommendedName>
</protein>
<dbReference type="RefSeq" id="WP_188955648.1">
    <property type="nucleotide sequence ID" value="NZ_BMQW01000004.1"/>
</dbReference>
<dbReference type="InterPro" id="IPR000550">
    <property type="entry name" value="Hppk"/>
</dbReference>
<dbReference type="Pfam" id="PF01288">
    <property type="entry name" value="HPPK"/>
    <property type="match status" value="1"/>
</dbReference>
<feature type="domain" description="7,8-dihydro-6-hydroxymethylpterin-pyrophosphokinase" evidence="8">
    <location>
        <begin position="5"/>
        <end position="129"/>
    </location>
</feature>
<sequence length="174" mass="19633">MARIYISLGTNISPEQHLKAGLLDLQQYFGALQLSRVFESEAVGFKGTNFLNMVAAADTQLCIADVVATFKQIEQANGRIKSEKKFSPRSLDIDLLLYDDTVCDEPVELPRGEILFNAFVLWPLAEIAPDLNHPVVQKNYHSLWQAYDKQCQNLWPIVFDFPAELKPSMTLSTL</sequence>
<reference evidence="10" key="1">
    <citation type="journal article" date="2019" name="Int. J. Syst. Evol. Microbiol.">
        <title>The Global Catalogue of Microorganisms (GCM) 10K type strain sequencing project: providing services to taxonomists for standard genome sequencing and annotation.</title>
        <authorList>
            <consortium name="The Broad Institute Genomics Platform"/>
            <consortium name="The Broad Institute Genome Sequencing Center for Infectious Disease"/>
            <person name="Wu L."/>
            <person name="Ma J."/>
        </authorList>
    </citation>
    <scope>NUCLEOTIDE SEQUENCE [LARGE SCALE GENOMIC DNA]</scope>
    <source>
        <strain evidence="10">JCM 32305</strain>
    </source>
</reference>
<dbReference type="PANTHER" id="PTHR43071">
    <property type="entry name" value="2-AMINO-4-HYDROXY-6-HYDROXYMETHYLDIHYDROPTERIDINE PYROPHOSPHOKINASE"/>
    <property type="match status" value="1"/>
</dbReference>
<dbReference type="Proteomes" id="UP000654004">
    <property type="component" value="Unassembled WGS sequence"/>
</dbReference>
<comment type="caution">
    <text evidence="9">The sequence shown here is derived from an EMBL/GenBank/DDBJ whole genome shotgun (WGS) entry which is preliminary data.</text>
</comment>
<comment type="pathway">
    <text evidence="1">Cofactor biosynthesis; tetrahydrofolate biosynthesis; 2-amino-4-hydroxy-6-hydroxymethyl-7,8-dihydropteridine diphosphate from 7,8-dihydroneopterin triphosphate: step 4/4.</text>
</comment>
<evidence type="ECO:0000256" key="2">
    <source>
        <dbReference type="ARBA" id="ARBA00013253"/>
    </source>
</evidence>
<keyword evidence="10" id="KW-1185">Reference proteome</keyword>
<evidence type="ECO:0000259" key="8">
    <source>
        <dbReference type="Pfam" id="PF01288"/>
    </source>
</evidence>
<dbReference type="EC" id="2.7.6.3" evidence="2"/>
<evidence type="ECO:0000256" key="4">
    <source>
        <dbReference type="ARBA" id="ARBA00022741"/>
    </source>
</evidence>
<dbReference type="EMBL" id="BMQW01000004">
    <property type="protein sequence ID" value="GGP86105.1"/>
    <property type="molecule type" value="Genomic_DNA"/>
</dbReference>
<keyword evidence="3" id="KW-0808">Transferase</keyword>
<evidence type="ECO:0000313" key="9">
    <source>
        <dbReference type="EMBL" id="GGP86105.1"/>
    </source>
</evidence>
<accession>A0ABQ2QN52</accession>
<keyword evidence="7" id="KW-0289">Folate biosynthesis</keyword>
<keyword evidence="4" id="KW-0547">Nucleotide-binding</keyword>
<evidence type="ECO:0000256" key="3">
    <source>
        <dbReference type="ARBA" id="ARBA00022679"/>
    </source>
</evidence>